<accession>X1W257</accession>
<reference evidence="6" key="1">
    <citation type="journal article" date="2014" name="Front. Microbiol.">
        <title>High frequency of phylogenetically diverse reductive dehalogenase-homologous genes in deep subseafloor sedimentary metagenomes.</title>
        <authorList>
            <person name="Kawai M."/>
            <person name="Futagami T."/>
            <person name="Toyoda A."/>
            <person name="Takaki Y."/>
            <person name="Nishi S."/>
            <person name="Hori S."/>
            <person name="Arai W."/>
            <person name="Tsubouchi T."/>
            <person name="Morono Y."/>
            <person name="Uchiyama I."/>
            <person name="Ito T."/>
            <person name="Fujiyama A."/>
            <person name="Inagaki F."/>
            <person name="Takami H."/>
        </authorList>
    </citation>
    <scope>NUCLEOTIDE SEQUENCE</scope>
    <source>
        <strain evidence="6">Expedition CK06-06</strain>
    </source>
</reference>
<dbReference type="Pfam" id="PF00902">
    <property type="entry name" value="TatC"/>
    <property type="match status" value="1"/>
</dbReference>
<keyword evidence="3 5" id="KW-1133">Transmembrane helix</keyword>
<evidence type="ECO:0000256" key="2">
    <source>
        <dbReference type="ARBA" id="ARBA00022692"/>
    </source>
</evidence>
<feature type="transmembrane region" description="Helical" evidence="5">
    <location>
        <begin position="28"/>
        <end position="45"/>
    </location>
</feature>
<evidence type="ECO:0008006" key="7">
    <source>
        <dbReference type="Google" id="ProtNLM"/>
    </source>
</evidence>
<evidence type="ECO:0000256" key="5">
    <source>
        <dbReference type="SAM" id="Phobius"/>
    </source>
</evidence>
<feature type="non-terminal residue" evidence="6">
    <location>
        <position position="49"/>
    </location>
</feature>
<organism evidence="6">
    <name type="scientific">marine sediment metagenome</name>
    <dbReference type="NCBI Taxonomy" id="412755"/>
    <lineage>
        <taxon>unclassified sequences</taxon>
        <taxon>metagenomes</taxon>
        <taxon>ecological metagenomes</taxon>
    </lineage>
</organism>
<name>X1W257_9ZZZZ</name>
<dbReference type="InterPro" id="IPR002033">
    <property type="entry name" value="TatC"/>
</dbReference>
<gene>
    <name evidence="6" type="ORF">S12H4_55789</name>
</gene>
<evidence type="ECO:0000256" key="3">
    <source>
        <dbReference type="ARBA" id="ARBA00022989"/>
    </source>
</evidence>
<dbReference type="EMBL" id="BARW01035827">
    <property type="protein sequence ID" value="GAJ23125.1"/>
    <property type="molecule type" value="Genomic_DNA"/>
</dbReference>
<evidence type="ECO:0000256" key="1">
    <source>
        <dbReference type="ARBA" id="ARBA00004141"/>
    </source>
</evidence>
<protein>
    <recommendedName>
        <fullName evidence="7">Sec-independent protein translocase protein TatC</fullName>
    </recommendedName>
</protein>
<comment type="subcellular location">
    <subcellularLocation>
        <location evidence="1">Membrane</location>
        <topology evidence="1">Multi-pass membrane protein</topology>
    </subcellularLocation>
</comment>
<proteinExistence type="predicted"/>
<sequence length="49" mass="5820">MALFKRNNGTEQAEMSFIDHLEELRKHIIRSILAILVFGIAIFIYRDWV</sequence>
<keyword evidence="4 5" id="KW-0472">Membrane</keyword>
<comment type="caution">
    <text evidence="6">The sequence shown here is derived from an EMBL/GenBank/DDBJ whole genome shotgun (WGS) entry which is preliminary data.</text>
</comment>
<dbReference type="GO" id="GO:0016020">
    <property type="term" value="C:membrane"/>
    <property type="evidence" value="ECO:0007669"/>
    <property type="project" value="UniProtKB-SubCell"/>
</dbReference>
<evidence type="ECO:0000313" key="6">
    <source>
        <dbReference type="EMBL" id="GAJ23125.1"/>
    </source>
</evidence>
<evidence type="ECO:0000256" key="4">
    <source>
        <dbReference type="ARBA" id="ARBA00023136"/>
    </source>
</evidence>
<dbReference type="AlphaFoldDB" id="X1W257"/>
<keyword evidence="2 5" id="KW-0812">Transmembrane</keyword>